<reference evidence="10" key="2">
    <citation type="journal article" date="2023" name="Science">
        <title>Genomic signatures of disease resistance in endangered staghorn corals.</title>
        <authorList>
            <person name="Vollmer S.V."/>
            <person name="Selwyn J.D."/>
            <person name="Despard B.A."/>
            <person name="Roesel C.L."/>
        </authorList>
    </citation>
    <scope>NUCLEOTIDE SEQUENCE</scope>
    <source>
        <strain evidence="10">K2</strain>
    </source>
</reference>
<dbReference type="PANTHER" id="PTHR42884">
    <property type="entry name" value="PROPROTEIN CONVERTASE SUBTILISIN/KEXIN-RELATED"/>
    <property type="match status" value="1"/>
</dbReference>
<dbReference type="PANTHER" id="PTHR42884:SF23">
    <property type="entry name" value="FURIN-LIKE PROTEASE 2"/>
    <property type="match status" value="1"/>
</dbReference>
<keyword evidence="5" id="KW-1015">Disulfide bond</keyword>
<dbReference type="GO" id="GO:0004252">
    <property type="term" value="F:serine-type endopeptidase activity"/>
    <property type="evidence" value="ECO:0007669"/>
    <property type="project" value="InterPro"/>
</dbReference>
<evidence type="ECO:0000256" key="4">
    <source>
        <dbReference type="ARBA" id="ARBA00022825"/>
    </source>
</evidence>
<evidence type="ECO:0000256" key="3">
    <source>
        <dbReference type="ARBA" id="ARBA00022801"/>
    </source>
</evidence>
<feature type="domain" description="Peptidase S8/S53" evidence="8">
    <location>
        <begin position="144"/>
        <end position="187"/>
    </location>
</feature>
<dbReference type="Pfam" id="PF00082">
    <property type="entry name" value="Peptidase_S8"/>
    <property type="match status" value="1"/>
</dbReference>
<dbReference type="Gene3D" id="3.30.70.850">
    <property type="entry name" value="Peptidase S8, pro-domain"/>
    <property type="match status" value="1"/>
</dbReference>
<dbReference type="PROSITE" id="PS00136">
    <property type="entry name" value="SUBTILASE_ASP"/>
    <property type="match status" value="1"/>
</dbReference>
<protein>
    <submittedName>
        <fullName evidence="10">PC3-like endoprotease variant B</fullName>
    </submittedName>
</protein>
<feature type="signal peptide" evidence="7">
    <location>
        <begin position="1"/>
        <end position="18"/>
    </location>
</feature>
<evidence type="ECO:0000259" key="9">
    <source>
        <dbReference type="Pfam" id="PF16470"/>
    </source>
</evidence>
<comment type="caution">
    <text evidence="6">Lacks conserved residue(s) required for the propagation of feature annotation.</text>
</comment>
<evidence type="ECO:0000313" key="11">
    <source>
        <dbReference type="Proteomes" id="UP001249851"/>
    </source>
</evidence>
<organism evidence="10 11">
    <name type="scientific">Acropora cervicornis</name>
    <name type="common">Staghorn coral</name>
    <dbReference type="NCBI Taxonomy" id="6130"/>
    <lineage>
        <taxon>Eukaryota</taxon>
        <taxon>Metazoa</taxon>
        <taxon>Cnidaria</taxon>
        <taxon>Anthozoa</taxon>
        <taxon>Hexacorallia</taxon>
        <taxon>Scleractinia</taxon>
        <taxon>Astrocoeniina</taxon>
        <taxon>Acroporidae</taxon>
        <taxon>Acropora</taxon>
    </lineage>
</organism>
<keyword evidence="2" id="KW-0645">Protease</keyword>
<evidence type="ECO:0000256" key="5">
    <source>
        <dbReference type="ARBA" id="ARBA00023157"/>
    </source>
</evidence>
<dbReference type="InterPro" id="IPR023827">
    <property type="entry name" value="Peptidase_S8_Asp-AS"/>
</dbReference>
<dbReference type="GO" id="GO:0016485">
    <property type="term" value="P:protein processing"/>
    <property type="evidence" value="ECO:0007669"/>
    <property type="project" value="TreeGrafter"/>
</dbReference>
<dbReference type="Proteomes" id="UP001249851">
    <property type="component" value="Unassembled WGS sequence"/>
</dbReference>
<dbReference type="EMBL" id="JARQWQ010000007">
    <property type="protein sequence ID" value="KAK2570518.1"/>
    <property type="molecule type" value="Genomic_DNA"/>
</dbReference>
<dbReference type="GO" id="GO:0000139">
    <property type="term" value="C:Golgi membrane"/>
    <property type="evidence" value="ECO:0007669"/>
    <property type="project" value="TreeGrafter"/>
</dbReference>
<keyword evidence="7" id="KW-0732">Signal</keyword>
<dbReference type="AlphaFoldDB" id="A0AAD9R096"/>
<dbReference type="GO" id="GO:0005802">
    <property type="term" value="C:trans-Golgi network"/>
    <property type="evidence" value="ECO:0007669"/>
    <property type="project" value="TreeGrafter"/>
</dbReference>
<dbReference type="SUPFAM" id="SSF52743">
    <property type="entry name" value="Subtilisin-like"/>
    <property type="match status" value="1"/>
</dbReference>
<evidence type="ECO:0000256" key="2">
    <source>
        <dbReference type="ARBA" id="ARBA00022670"/>
    </source>
</evidence>
<feature type="domain" description="Peptidase S8 pro-domain" evidence="9">
    <location>
        <begin position="31"/>
        <end position="93"/>
    </location>
</feature>
<comment type="caution">
    <text evidence="10">The sequence shown here is derived from an EMBL/GenBank/DDBJ whole genome shotgun (WGS) entry which is preliminary data.</text>
</comment>
<evidence type="ECO:0000313" key="10">
    <source>
        <dbReference type="EMBL" id="KAK2570518.1"/>
    </source>
</evidence>
<dbReference type="InterPro" id="IPR032815">
    <property type="entry name" value="S8_pro-domain"/>
</dbReference>
<evidence type="ECO:0000256" key="1">
    <source>
        <dbReference type="ARBA" id="ARBA00005325"/>
    </source>
</evidence>
<dbReference type="InterPro" id="IPR000209">
    <property type="entry name" value="Peptidase_S8/S53_dom"/>
</dbReference>
<keyword evidence="11" id="KW-1185">Reference proteome</keyword>
<evidence type="ECO:0000256" key="7">
    <source>
        <dbReference type="SAM" id="SignalP"/>
    </source>
</evidence>
<dbReference type="Gene3D" id="3.40.50.200">
    <property type="entry name" value="Peptidase S8/S53 domain"/>
    <property type="match status" value="1"/>
</dbReference>
<comment type="similarity">
    <text evidence="1">Belongs to the peptidase S8 family. Furin subfamily.</text>
</comment>
<dbReference type="SUPFAM" id="SSF54897">
    <property type="entry name" value="Protease propeptides/inhibitors"/>
    <property type="match status" value="1"/>
</dbReference>
<keyword evidence="3" id="KW-0378">Hydrolase</keyword>
<accession>A0AAD9R096</accession>
<keyword evidence="4" id="KW-0720">Serine protease</keyword>
<gene>
    <name evidence="10" type="ORF">P5673_004181</name>
</gene>
<evidence type="ECO:0000259" key="8">
    <source>
        <dbReference type="Pfam" id="PF00082"/>
    </source>
</evidence>
<dbReference type="PROSITE" id="PS51892">
    <property type="entry name" value="SUBTILASE"/>
    <property type="match status" value="1"/>
</dbReference>
<evidence type="ECO:0000256" key="6">
    <source>
        <dbReference type="PROSITE-ProRule" id="PRU01240"/>
    </source>
</evidence>
<sequence length="192" mass="21780">MQGSGVAFLLLWFVLITANEESDGDVHFTNSWAVHIDNDDIGEVSNIAQKHGFVNQGQIGSLPGYYHFVKHNVRERSRRSLEEHVETLLSEPRRSIQRLKRDSAVTIRDPFFKDQWYLQNIGQSSGPSGIDINVLPVWAQGYSGKGVVVSVLDDGVDHTHPDLKNNYDPDASFDFNDFDVDPKPRDENLENW</sequence>
<dbReference type="InterPro" id="IPR038466">
    <property type="entry name" value="S8_pro-domain_sf"/>
</dbReference>
<feature type="chain" id="PRO_5041924009" evidence="7">
    <location>
        <begin position="19"/>
        <end position="192"/>
    </location>
</feature>
<dbReference type="Pfam" id="PF16470">
    <property type="entry name" value="S8_pro-domain"/>
    <property type="match status" value="1"/>
</dbReference>
<name>A0AAD9R096_ACRCE</name>
<proteinExistence type="inferred from homology"/>
<dbReference type="InterPro" id="IPR036852">
    <property type="entry name" value="Peptidase_S8/S53_dom_sf"/>
</dbReference>
<reference evidence="10" key="1">
    <citation type="journal article" date="2023" name="G3 (Bethesda)">
        <title>Whole genome assembly and annotation of the endangered Caribbean coral Acropora cervicornis.</title>
        <authorList>
            <person name="Selwyn J.D."/>
            <person name="Vollmer S.V."/>
        </authorList>
    </citation>
    <scope>NUCLEOTIDE SEQUENCE</scope>
    <source>
        <strain evidence="10">K2</strain>
    </source>
</reference>